<dbReference type="PANTHER" id="PTHR33270:SF5">
    <property type="entry name" value="GB|AAC00605.1"/>
    <property type="match status" value="1"/>
</dbReference>
<organism evidence="3 4">
    <name type="scientific">Dorcoceras hygrometricum</name>
    <dbReference type="NCBI Taxonomy" id="472368"/>
    <lineage>
        <taxon>Eukaryota</taxon>
        <taxon>Viridiplantae</taxon>
        <taxon>Streptophyta</taxon>
        <taxon>Embryophyta</taxon>
        <taxon>Tracheophyta</taxon>
        <taxon>Spermatophyta</taxon>
        <taxon>Magnoliopsida</taxon>
        <taxon>eudicotyledons</taxon>
        <taxon>Gunneridae</taxon>
        <taxon>Pentapetalae</taxon>
        <taxon>asterids</taxon>
        <taxon>lamiids</taxon>
        <taxon>Lamiales</taxon>
        <taxon>Gesneriaceae</taxon>
        <taxon>Didymocarpoideae</taxon>
        <taxon>Trichosporeae</taxon>
        <taxon>Loxocarpinae</taxon>
        <taxon>Dorcoceras</taxon>
    </lineage>
</organism>
<evidence type="ECO:0000313" key="3">
    <source>
        <dbReference type="EMBL" id="KZV42268.1"/>
    </source>
</evidence>
<proteinExistence type="predicted"/>
<feature type="region of interest" description="Disordered" evidence="1">
    <location>
        <begin position="1"/>
        <end position="41"/>
    </location>
</feature>
<feature type="compositionally biased region" description="Basic and acidic residues" evidence="1">
    <location>
        <begin position="17"/>
        <end position="27"/>
    </location>
</feature>
<reference evidence="3 4" key="1">
    <citation type="journal article" date="2015" name="Proc. Natl. Acad. Sci. U.S.A.">
        <title>The resurrection genome of Boea hygrometrica: A blueprint for survival of dehydration.</title>
        <authorList>
            <person name="Xiao L."/>
            <person name="Yang G."/>
            <person name="Zhang L."/>
            <person name="Yang X."/>
            <person name="Zhao S."/>
            <person name="Ji Z."/>
            <person name="Zhou Q."/>
            <person name="Hu M."/>
            <person name="Wang Y."/>
            <person name="Chen M."/>
            <person name="Xu Y."/>
            <person name="Jin H."/>
            <person name="Xiao X."/>
            <person name="Hu G."/>
            <person name="Bao F."/>
            <person name="Hu Y."/>
            <person name="Wan P."/>
            <person name="Li L."/>
            <person name="Deng X."/>
            <person name="Kuang T."/>
            <person name="Xiang C."/>
            <person name="Zhu J.K."/>
            <person name="Oliver M.J."/>
            <person name="He Y."/>
        </authorList>
    </citation>
    <scope>NUCLEOTIDE SEQUENCE [LARGE SCALE GENOMIC DNA]</scope>
    <source>
        <strain evidence="4">cv. XS01</strain>
    </source>
</reference>
<evidence type="ECO:0000259" key="2">
    <source>
        <dbReference type="Pfam" id="PF23156"/>
    </source>
</evidence>
<accession>A0A2Z7CD22</accession>
<evidence type="ECO:0000256" key="1">
    <source>
        <dbReference type="SAM" id="MobiDB-lite"/>
    </source>
</evidence>
<dbReference type="InterPro" id="IPR055482">
    <property type="entry name" value="DUF7054"/>
</dbReference>
<feature type="domain" description="DUF7054" evidence="2">
    <location>
        <begin position="47"/>
        <end position="125"/>
    </location>
</feature>
<sequence length="171" mass="19134">MKKSTCSRKMLSQKHISPNDELKGKKEGHAKRSSISLSHKHDDKSRRSRFLITINVFGSAGPLRFVVSEDDIAAKVIETALKQYAREGRLPVLGTDIRPFFLYNGFNALRSSEAIGSSGLRNFVMFKQMTTESRPHPTVDRKGLTPGHWTSLHISCHLSVQTLDYAPPSVL</sequence>
<dbReference type="AlphaFoldDB" id="A0A2Z7CD22"/>
<dbReference type="OrthoDB" id="1919859at2759"/>
<dbReference type="InterPro" id="IPR040358">
    <property type="entry name" value="At4g22758-like"/>
</dbReference>
<dbReference type="Proteomes" id="UP000250235">
    <property type="component" value="Unassembled WGS sequence"/>
</dbReference>
<protein>
    <recommendedName>
        <fullName evidence="2">DUF7054 domain-containing protein</fullName>
    </recommendedName>
</protein>
<name>A0A2Z7CD22_9LAMI</name>
<gene>
    <name evidence="3" type="ORF">F511_13367</name>
</gene>
<keyword evidence="4" id="KW-1185">Reference proteome</keyword>
<dbReference type="EMBL" id="KQ999284">
    <property type="protein sequence ID" value="KZV42268.1"/>
    <property type="molecule type" value="Genomic_DNA"/>
</dbReference>
<evidence type="ECO:0000313" key="4">
    <source>
        <dbReference type="Proteomes" id="UP000250235"/>
    </source>
</evidence>
<dbReference type="Pfam" id="PF23156">
    <property type="entry name" value="DUF7054"/>
    <property type="match status" value="1"/>
</dbReference>
<dbReference type="PANTHER" id="PTHR33270">
    <property type="entry name" value="BNAC05G50380D PROTEIN"/>
    <property type="match status" value="1"/>
</dbReference>